<dbReference type="Proteomes" id="UP000607197">
    <property type="component" value="Unassembled WGS sequence"/>
</dbReference>
<sequence length="126" mass="13323">MSGSRDAVYEGEVSGRVARHGVEEFGFDVDTGVTVEYAFRVRSGPNADVVVVDAANMATWRAGTATSYYSHLSALDVRDASRSGSLPAGEYVVAVDNTAMGQARPPLTGSDDAAAVVFDLRYVVSR</sequence>
<evidence type="ECO:0000313" key="2">
    <source>
        <dbReference type="Proteomes" id="UP000607197"/>
    </source>
</evidence>
<accession>A0A830F6Y8</accession>
<protein>
    <submittedName>
        <fullName evidence="1">Uncharacterized protein</fullName>
    </submittedName>
</protein>
<dbReference type="EMBL" id="BMPG01000004">
    <property type="protein sequence ID" value="GGL69299.1"/>
    <property type="molecule type" value="Genomic_DNA"/>
</dbReference>
<keyword evidence="2" id="KW-1185">Reference proteome</keyword>
<organism evidence="1 2">
    <name type="scientific">Halocalculus aciditolerans</name>
    <dbReference type="NCBI Taxonomy" id="1383812"/>
    <lineage>
        <taxon>Archaea</taxon>
        <taxon>Methanobacteriati</taxon>
        <taxon>Methanobacteriota</taxon>
        <taxon>Stenosarchaea group</taxon>
        <taxon>Halobacteria</taxon>
        <taxon>Halobacteriales</taxon>
        <taxon>Halobacteriaceae</taxon>
        <taxon>Halocalculus</taxon>
    </lineage>
</organism>
<reference evidence="1" key="2">
    <citation type="submission" date="2020-09" db="EMBL/GenBank/DDBJ databases">
        <authorList>
            <person name="Sun Q."/>
            <person name="Ohkuma M."/>
        </authorList>
    </citation>
    <scope>NUCLEOTIDE SEQUENCE</scope>
    <source>
        <strain evidence="1">JCM 19596</strain>
    </source>
</reference>
<proteinExistence type="predicted"/>
<name>A0A830F6Y8_9EURY</name>
<comment type="caution">
    <text evidence="1">The sequence shown here is derived from an EMBL/GenBank/DDBJ whole genome shotgun (WGS) entry which is preliminary data.</text>
</comment>
<dbReference type="AlphaFoldDB" id="A0A830F6Y8"/>
<evidence type="ECO:0000313" key="1">
    <source>
        <dbReference type="EMBL" id="GGL69299.1"/>
    </source>
</evidence>
<gene>
    <name evidence="1" type="ORF">GCM10009039_29090</name>
</gene>
<dbReference type="RefSeq" id="WP_188980207.1">
    <property type="nucleotide sequence ID" value="NZ_BMPG01000004.1"/>
</dbReference>
<reference evidence="1" key="1">
    <citation type="journal article" date="2014" name="Int. J. Syst. Evol. Microbiol.">
        <title>Complete genome sequence of Corynebacterium casei LMG S-19264T (=DSM 44701T), isolated from a smear-ripened cheese.</title>
        <authorList>
            <consortium name="US DOE Joint Genome Institute (JGI-PGF)"/>
            <person name="Walter F."/>
            <person name="Albersmeier A."/>
            <person name="Kalinowski J."/>
            <person name="Ruckert C."/>
        </authorList>
    </citation>
    <scope>NUCLEOTIDE SEQUENCE</scope>
    <source>
        <strain evidence="1">JCM 19596</strain>
    </source>
</reference>